<dbReference type="Proteomes" id="UP001732700">
    <property type="component" value="Chromosome 6A"/>
</dbReference>
<evidence type="ECO:0000313" key="1">
    <source>
        <dbReference type="EnsemblPlants" id="AVESA.00010b.r2.6AG1062400.1.CDS.1"/>
    </source>
</evidence>
<organism evidence="1 2">
    <name type="scientific">Avena sativa</name>
    <name type="common">Oat</name>
    <dbReference type="NCBI Taxonomy" id="4498"/>
    <lineage>
        <taxon>Eukaryota</taxon>
        <taxon>Viridiplantae</taxon>
        <taxon>Streptophyta</taxon>
        <taxon>Embryophyta</taxon>
        <taxon>Tracheophyta</taxon>
        <taxon>Spermatophyta</taxon>
        <taxon>Magnoliopsida</taxon>
        <taxon>Liliopsida</taxon>
        <taxon>Poales</taxon>
        <taxon>Poaceae</taxon>
        <taxon>BOP clade</taxon>
        <taxon>Pooideae</taxon>
        <taxon>Poodae</taxon>
        <taxon>Poeae</taxon>
        <taxon>Poeae Chloroplast Group 1 (Aveneae type)</taxon>
        <taxon>Aveninae</taxon>
        <taxon>Avena</taxon>
    </lineage>
</organism>
<sequence length="367" mass="39464">MKTQIVFCCNAALQCITSPELIPRTRDEMKPTSSFRTPAGSCWLLRRRGHVGNFPHREPSVDDEVVAVDVLGLVGRQVQRRPRDVLGLQHRAFHLVDVPLHDPPALVSGRLRVPLLQDAHHQRRGDVVGRDGVHPHARPRHLPRHSAHDPDNGELGDAVRVRRDASQHAGDAGHADDAAAAARRHDARRVLDARHDPADVDRHDGVEVGEVEGAERGPGRGAQDAGVVEHDVQLAVAGYGEVHGRGHLGLVGDVAAGVGRRVGAQIGRQGAAQVVLDVGEDDLGAVPDELLRRRPADSARPTGDQGHLPGQPLLGARGRGVAAVAAGQHRRGSALSPEDGLDRSEHLSDRSHLSLVSFAVSKRWLDR</sequence>
<reference evidence="1" key="1">
    <citation type="submission" date="2021-05" db="EMBL/GenBank/DDBJ databases">
        <authorList>
            <person name="Scholz U."/>
            <person name="Mascher M."/>
            <person name="Fiebig A."/>
        </authorList>
    </citation>
    <scope>NUCLEOTIDE SEQUENCE [LARGE SCALE GENOMIC DNA]</scope>
</reference>
<dbReference type="EnsemblPlants" id="AVESA.00010b.r2.6AG1062400.1">
    <property type="protein sequence ID" value="AVESA.00010b.r2.6AG1062400.1.CDS.1"/>
    <property type="gene ID" value="AVESA.00010b.r2.6AG1062400"/>
</dbReference>
<proteinExistence type="predicted"/>
<evidence type="ECO:0000313" key="2">
    <source>
        <dbReference type="Proteomes" id="UP001732700"/>
    </source>
</evidence>
<protein>
    <submittedName>
        <fullName evidence="1">Uncharacterized protein</fullName>
    </submittedName>
</protein>
<accession>A0ACD5YSZ0</accession>
<keyword evidence="2" id="KW-1185">Reference proteome</keyword>
<reference evidence="1" key="2">
    <citation type="submission" date="2025-09" db="UniProtKB">
        <authorList>
            <consortium name="EnsemblPlants"/>
        </authorList>
    </citation>
    <scope>IDENTIFICATION</scope>
</reference>
<name>A0ACD5YSZ0_AVESA</name>